<sequence length="53" mass="5373">MGSSCHGDRPNPLPLTRVGFLPLTASGPLPLARSGLGWGSSGAIAPTLSPFQE</sequence>
<organism evidence="2 3">
    <name type="scientific">Laspinema palackyanum D2a</name>
    <dbReference type="NCBI Taxonomy" id="2953684"/>
    <lineage>
        <taxon>Bacteria</taxon>
        <taxon>Bacillati</taxon>
        <taxon>Cyanobacteriota</taxon>
        <taxon>Cyanophyceae</taxon>
        <taxon>Oscillatoriophycideae</taxon>
        <taxon>Oscillatoriales</taxon>
        <taxon>Laspinemataceae</taxon>
        <taxon>Laspinema</taxon>
        <taxon>Laspinema palackyanum</taxon>
    </lineage>
</organism>
<feature type="region of interest" description="Disordered" evidence="1">
    <location>
        <begin position="33"/>
        <end position="53"/>
    </location>
</feature>
<protein>
    <submittedName>
        <fullName evidence="2">Uncharacterized protein</fullName>
    </submittedName>
</protein>
<dbReference type="RefSeq" id="WP_368007075.1">
    <property type="nucleotide sequence ID" value="NZ_JAMXFF010000020.1"/>
</dbReference>
<name>A0ABT2MRW3_9CYAN</name>
<accession>A0ABT2MRW3</accession>
<dbReference type="Proteomes" id="UP001525890">
    <property type="component" value="Unassembled WGS sequence"/>
</dbReference>
<comment type="caution">
    <text evidence="2">The sequence shown here is derived from an EMBL/GenBank/DDBJ whole genome shotgun (WGS) entry which is preliminary data.</text>
</comment>
<reference evidence="2 3" key="1">
    <citation type="journal article" date="2022" name="Front. Microbiol.">
        <title>High genomic differentiation and limited gene flow indicate recent cryptic speciation within the genus Laspinema (cyanobacteria).</title>
        <authorList>
            <person name="Stanojkovic A."/>
            <person name="Skoupy S."/>
            <person name="Skaloud P."/>
            <person name="Dvorak P."/>
        </authorList>
    </citation>
    <scope>NUCLEOTIDE SEQUENCE [LARGE SCALE GENOMIC DNA]</scope>
    <source>
        <strain evidence="2 3">D2a</strain>
    </source>
</reference>
<keyword evidence="3" id="KW-1185">Reference proteome</keyword>
<dbReference type="EMBL" id="JAMXFF010000020">
    <property type="protein sequence ID" value="MCT7967496.1"/>
    <property type="molecule type" value="Genomic_DNA"/>
</dbReference>
<evidence type="ECO:0000313" key="3">
    <source>
        <dbReference type="Proteomes" id="UP001525890"/>
    </source>
</evidence>
<proteinExistence type="predicted"/>
<gene>
    <name evidence="2" type="ORF">NG799_14240</name>
</gene>
<evidence type="ECO:0000313" key="2">
    <source>
        <dbReference type="EMBL" id="MCT7967496.1"/>
    </source>
</evidence>
<evidence type="ECO:0000256" key="1">
    <source>
        <dbReference type="SAM" id="MobiDB-lite"/>
    </source>
</evidence>